<reference evidence="1" key="1">
    <citation type="submission" date="2023-11" db="EMBL/GenBank/DDBJ databases">
        <title>Gracilibacillus pellucida a moderately halophilic bacterium isolated from saline soil in Xinjiang province.</title>
        <authorList>
            <person name="Zhang Z."/>
            <person name="Tan F."/>
            <person name="Wang Y."/>
            <person name="Xia M."/>
        </authorList>
    </citation>
    <scope>NUCLEOTIDE SEQUENCE</scope>
    <source>
        <strain evidence="1">S3-1-1</strain>
    </source>
</reference>
<keyword evidence="2" id="KW-1185">Reference proteome</keyword>
<evidence type="ECO:0000313" key="2">
    <source>
        <dbReference type="Proteomes" id="UP001277972"/>
    </source>
</evidence>
<sequence>MLSVKMLKPYYVKEEEKYIRVVLAYQYFSLLMVDEIYHFVPLEGREIRFNRVTQQIENEQDVFVFQKGNKFNRIMLADLMKVKDFQEHLNPILNPYMIQSLTDEKNDQIDQVIMALERTNLLRLIDQSLDEQNEEKFQLYTKILNDM</sequence>
<organism evidence="1 2">
    <name type="scientific">Gracilibacillus pellucidus</name>
    <dbReference type="NCBI Taxonomy" id="3095368"/>
    <lineage>
        <taxon>Bacteria</taxon>
        <taxon>Bacillati</taxon>
        <taxon>Bacillota</taxon>
        <taxon>Bacilli</taxon>
        <taxon>Bacillales</taxon>
        <taxon>Bacillaceae</taxon>
        <taxon>Gracilibacillus</taxon>
    </lineage>
</organism>
<proteinExistence type="predicted"/>
<gene>
    <name evidence="1" type="ORF">SH601_01140</name>
</gene>
<protein>
    <submittedName>
        <fullName evidence="1">IDEAL domain-containing protein</fullName>
    </submittedName>
</protein>
<dbReference type="EMBL" id="JAWZSR010000001">
    <property type="protein sequence ID" value="MDX8044579.1"/>
    <property type="molecule type" value="Genomic_DNA"/>
</dbReference>
<dbReference type="Proteomes" id="UP001277972">
    <property type="component" value="Unassembled WGS sequence"/>
</dbReference>
<name>A0ACC6M0W2_9BACI</name>
<evidence type="ECO:0000313" key="1">
    <source>
        <dbReference type="EMBL" id="MDX8044579.1"/>
    </source>
</evidence>
<accession>A0ACC6M0W2</accession>
<comment type="caution">
    <text evidence="1">The sequence shown here is derived from an EMBL/GenBank/DDBJ whole genome shotgun (WGS) entry which is preliminary data.</text>
</comment>